<dbReference type="PANTHER" id="PTHR38588:SF1">
    <property type="entry name" value="BLL0334 PROTEIN"/>
    <property type="match status" value="1"/>
</dbReference>
<gene>
    <name evidence="1" type="ORF">ADU59_03780</name>
</gene>
<dbReference type="SUPFAM" id="SSF55961">
    <property type="entry name" value="Bet v1-like"/>
    <property type="match status" value="1"/>
</dbReference>
<evidence type="ECO:0000313" key="2">
    <source>
        <dbReference type="Proteomes" id="UP000093111"/>
    </source>
</evidence>
<dbReference type="OrthoDB" id="9787428at2"/>
<dbReference type="PANTHER" id="PTHR38588">
    <property type="entry name" value="BLL0334 PROTEIN"/>
    <property type="match status" value="1"/>
</dbReference>
<dbReference type="RefSeq" id="WP_068951811.1">
    <property type="nucleotide sequence ID" value="NZ_LGLV01000004.1"/>
</dbReference>
<protein>
    <submittedName>
        <fullName evidence="1">Carbon monoxide dehydrogenase</fullName>
    </submittedName>
</protein>
<evidence type="ECO:0000313" key="1">
    <source>
        <dbReference type="EMBL" id="OBZ96860.1"/>
    </source>
</evidence>
<keyword evidence="2" id="KW-1185">Reference proteome</keyword>
<dbReference type="STRING" id="1612624.ADU59_03780"/>
<comment type="caution">
    <text evidence="1">The sequence shown here is derived from an EMBL/GenBank/DDBJ whole genome shotgun (WGS) entry which is preliminary data.</text>
</comment>
<dbReference type="InterPro" id="IPR010419">
    <property type="entry name" value="CO_DH_gsu"/>
</dbReference>
<reference evidence="1 2" key="1">
    <citation type="journal article" date="2016" name="Syst. Appl. Microbiol.">
        <title>Pararhizobium polonicum sp. nov. isolated from tumors on stone fruit rootstocks.</title>
        <authorList>
            <person name="Pulawska J."/>
            <person name="Kuzmanovic N."/>
            <person name="Willems A."/>
            <person name="Pothier J.F."/>
        </authorList>
    </citation>
    <scope>NUCLEOTIDE SEQUENCE [LARGE SCALE GENOMIC DNA]</scope>
    <source>
        <strain evidence="1 2">F5.1</strain>
    </source>
</reference>
<dbReference type="Proteomes" id="UP000093111">
    <property type="component" value="Unassembled WGS sequence"/>
</dbReference>
<dbReference type="EMBL" id="LGLV01000004">
    <property type="protein sequence ID" value="OBZ96860.1"/>
    <property type="molecule type" value="Genomic_DNA"/>
</dbReference>
<dbReference type="Gene3D" id="3.30.530.20">
    <property type="match status" value="1"/>
</dbReference>
<dbReference type="Pfam" id="PF06240">
    <property type="entry name" value="COXG"/>
    <property type="match status" value="1"/>
</dbReference>
<dbReference type="AlphaFoldDB" id="A0A1C7P6L2"/>
<dbReference type="InterPro" id="IPR023393">
    <property type="entry name" value="START-like_dom_sf"/>
</dbReference>
<dbReference type="CDD" id="cd05018">
    <property type="entry name" value="CoxG"/>
    <property type="match status" value="1"/>
</dbReference>
<accession>A0A1C7P6L2</accession>
<organism evidence="1 2">
    <name type="scientific">Pararhizobium polonicum</name>
    <dbReference type="NCBI Taxonomy" id="1612624"/>
    <lineage>
        <taxon>Bacteria</taxon>
        <taxon>Pseudomonadati</taxon>
        <taxon>Pseudomonadota</taxon>
        <taxon>Alphaproteobacteria</taxon>
        <taxon>Hyphomicrobiales</taxon>
        <taxon>Rhizobiaceae</taxon>
        <taxon>Rhizobium/Agrobacterium group</taxon>
        <taxon>Pararhizobium</taxon>
    </lineage>
</organism>
<proteinExistence type="predicted"/>
<sequence length="150" mass="15470">MEMKGEERIAAPRELVWAALNDPEVLRGCIPGCTAIDRLSATDFTATLKVRIGPIPMSFSGNITLSNVDAPHSYTLSGESAGGIAGLAKGRADVALTADGEETILAYDASAEIGGKLAQLGSRLVGSSANKLAAKFFSDFSNAALAKAAR</sequence>
<name>A0A1C7P6L2_9HYPH</name>